<dbReference type="InterPro" id="IPR050377">
    <property type="entry name" value="Radical_SAM_PqqE_MftC-like"/>
</dbReference>
<dbReference type="SFLD" id="SFLDG01386">
    <property type="entry name" value="main_SPASM_domain-containing"/>
    <property type="match status" value="1"/>
</dbReference>
<dbReference type="SMART" id="SM00729">
    <property type="entry name" value="Elp3"/>
    <property type="match status" value="1"/>
</dbReference>
<reference evidence="8 9" key="1">
    <citation type="submission" date="2016-06" db="EMBL/GenBank/DDBJ databases">
        <title>Discovery of anaerobic lithoheterotrophic haloarchaeon capable of sulfur respiration by hydrogen and formate.</title>
        <authorList>
            <person name="Sorokin D.Y."/>
            <person name="Kublanov I.V."/>
            <person name="Roman P."/>
            <person name="Sinninghe Damste J.S."/>
            <person name="Golyshin P.N."/>
            <person name="Rojo D."/>
            <person name="Ciordia S."/>
            <person name="Mena Md.C."/>
            <person name="Ferrer M."/>
            <person name="Smedile F."/>
            <person name="Messina E."/>
            <person name="La Cono V."/>
            <person name="Yakimov M.M."/>
        </authorList>
    </citation>
    <scope>NUCLEOTIDE SEQUENCE [LARGE SCALE GENOMIC DNA]</scope>
    <source>
        <strain evidence="8 9">HTSR1</strain>
    </source>
</reference>
<dbReference type="GO" id="GO:0046872">
    <property type="term" value="F:metal ion binding"/>
    <property type="evidence" value="ECO:0007669"/>
    <property type="project" value="UniProtKB-KW"/>
</dbReference>
<evidence type="ECO:0000313" key="8">
    <source>
        <dbReference type="EMBL" id="AOW79336.1"/>
    </source>
</evidence>
<keyword evidence="6" id="KW-0411">Iron-sulfur</keyword>
<keyword evidence="3" id="KW-0949">S-adenosyl-L-methionine</keyword>
<dbReference type="Pfam" id="PF04055">
    <property type="entry name" value="Radical_SAM"/>
    <property type="match status" value="1"/>
</dbReference>
<dbReference type="KEGG" id="halh:HTSR_0128"/>
<feature type="domain" description="Radical SAM core" evidence="7">
    <location>
        <begin position="19"/>
        <end position="235"/>
    </location>
</feature>
<dbReference type="PANTHER" id="PTHR11228">
    <property type="entry name" value="RADICAL SAM DOMAIN PROTEIN"/>
    <property type="match status" value="1"/>
</dbReference>
<keyword evidence="5" id="KW-0408">Iron</keyword>
<dbReference type="SUPFAM" id="SSF102114">
    <property type="entry name" value="Radical SAM enzymes"/>
    <property type="match status" value="1"/>
</dbReference>
<dbReference type="AlphaFoldDB" id="A0A1D8S1U9"/>
<dbReference type="PIRSF" id="PIRSF037420">
    <property type="entry name" value="PQQ_syn_pqqE"/>
    <property type="match status" value="1"/>
</dbReference>
<dbReference type="CDD" id="cd21123">
    <property type="entry name" value="SPASM_MftC-like"/>
    <property type="match status" value="1"/>
</dbReference>
<dbReference type="PROSITE" id="PS51918">
    <property type="entry name" value="RADICAL_SAM"/>
    <property type="match status" value="1"/>
</dbReference>
<evidence type="ECO:0000256" key="1">
    <source>
        <dbReference type="ARBA" id="ARBA00001966"/>
    </source>
</evidence>
<dbReference type="PANTHER" id="PTHR11228:SF34">
    <property type="entry name" value="TUNGSTEN-CONTAINING ALDEHYDE FERREDOXIN OXIDOREDUCTASE COFACTOR MODIFYING PROTEIN"/>
    <property type="match status" value="1"/>
</dbReference>
<dbReference type="InterPro" id="IPR058240">
    <property type="entry name" value="rSAM_sf"/>
</dbReference>
<dbReference type="SFLD" id="SFLDS00029">
    <property type="entry name" value="Radical_SAM"/>
    <property type="match status" value="1"/>
</dbReference>
<gene>
    <name evidence="8" type="ORF">HTSR_0128</name>
</gene>
<evidence type="ECO:0000256" key="6">
    <source>
        <dbReference type="ARBA" id="ARBA00023014"/>
    </source>
</evidence>
<dbReference type="GO" id="GO:0003824">
    <property type="term" value="F:catalytic activity"/>
    <property type="evidence" value="ECO:0007669"/>
    <property type="project" value="InterPro"/>
</dbReference>
<evidence type="ECO:0000313" key="9">
    <source>
        <dbReference type="Proteomes" id="UP000185608"/>
    </source>
</evidence>
<dbReference type="EMBL" id="CP016070">
    <property type="protein sequence ID" value="AOW79336.1"/>
    <property type="molecule type" value="Genomic_DNA"/>
</dbReference>
<evidence type="ECO:0000256" key="5">
    <source>
        <dbReference type="ARBA" id="ARBA00023004"/>
    </source>
</evidence>
<name>A0A1D8S1U9_9EURY</name>
<keyword evidence="2" id="KW-0004">4Fe-4S</keyword>
<evidence type="ECO:0000256" key="2">
    <source>
        <dbReference type="ARBA" id="ARBA00022485"/>
    </source>
</evidence>
<dbReference type="GO" id="GO:0051539">
    <property type="term" value="F:4 iron, 4 sulfur cluster binding"/>
    <property type="evidence" value="ECO:0007669"/>
    <property type="project" value="UniProtKB-KW"/>
</dbReference>
<dbReference type="STRING" id="1873524.HSR6_0127"/>
<protein>
    <submittedName>
        <fullName evidence="8">Radical SAM protein</fullName>
    </submittedName>
</protein>
<accession>A0A1D8S1U9</accession>
<sequence>MAHGHPGGHPGGGGGRNYAQTPLIATWEVTQACDLECDHCRADAQPDRDPNELSTAEGKALIDQIADFGHPPPVFVISGGDPLKRPDLYELIEHATDQGLPTAVTPAPTSLLDRDVLETFADLGVKRIALSLDGATPESHDTFRGEEGSFELIMDRAEMAKEAGLGIQINTTVTANTADELPEIADLVEELGAAMWEVFFLVPIGRGTELDQLEPEATRNVMEFLYERQKSAPFRTITVEAPHYRVVAKEVEQAATGNDVRVGSTRAGKGFVFVSHEGDVFPSGFLPLTGGNVTETSLVDIYRDADLFEMLRDDSQLTGTCRTCEHRELCGGSRSRAYAVTGNPMASDPLCPYVEELISEDPPEA</sequence>
<dbReference type="CDD" id="cd01335">
    <property type="entry name" value="Radical_SAM"/>
    <property type="match status" value="1"/>
</dbReference>
<dbReference type="RefSeq" id="WP_070364114.1">
    <property type="nucleotide sequence ID" value="NZ_CP016070.1"/>
</dbReference>
<comment type="cofactor">
    <cofactor evidence="1">
        <name>[4Fe-4S] cluster</name>
        <dbReference type="ChEBI" id="CHEBI:49883"/>
    </cofactor>
</comment>
<dbReference type="PATRIC" id="fig|1855411.3.peg.126"/>
<evidence type="ECO:0000259" key="7">
    <source>
        <dbReference type="PROSITE" id="PS51918"/>
    </source>
</evidence>
<dbReference type="InterPro" id="IPR017200">
    <property type="entry name" value="PqqE-like"/>
</dbReference>
<dbReference type="Proteomes" id="UP000185608">
    <property type="component" value="Chromosome"/>
</dbReference>
<keyword evidence="4" id="KW-0479">Metal-binding</keyword>
<dbReference type="InterPro" id="IPR013785">
    <property type="entry name" value="Aldolase_TIM"/>
</dbReference>
<evidence type="ECO:0000256" key="3">
    <source>
        <dbReference type="ARBA" id="ARBA00022691"/>
    </source>
</evidence>
<dbReference type="Gene3D" id="3.20.20.70">
    <property type="entry name" value="Aldolase class I"/>
    <property type="match status" value="1"/>
</dbReference>
<dbReference type="InterPro" id="IPR007197">
    <property type="entry name" value="rSAM"/>
</dbReference>
<dbReference type="GeneID" id="29828147"/>
<evidence type="ECO:0000256" key="4">
    <source>
        <dbReference type="ARBA" id="ARBA00022723"/>
    </source>
</evidence>
<dbReference type="SFLD" id="SFLDG01067">
    <property type="entry name" value="SPASM/twitch_domain_containing"/>
    <property type="match status" value="1"/>
</dbReference>
<organism evidence="8 9">
    <name type="scientific">Halodesulfurarchaeum formicicum</name>
    <dbReference type="NCBI Taxonomy" id="1873524"/>
    <lineage>
        <taxon>Archaea</taxon>
        <taxon>Methanobacteriati</taxon>
        <taxon>Methanobacteriota</taxon>
        <taxon>Stenosarchaea group</taxon>
        <taxon>Halobacteria</taxon>
        <taxon>Halobacteriales</taxon>
        <taxon>Halobacteriaceae</taxon>
        <taxon>Halodesulfurarchaeum</taxon>
    </lineage>
</organism>
<dbReference type="InterPro" id="IPR006638">
    <property type="entry name" value="Elp3/MiaA/NifB-like_rSAM"/>
</dbReference>
<proteinExistence type="predicted"/>